<accession>U2CCS1</accession>
<dbReference type="Proteomes" id="UP000016496">
    <property type="component" value="Unassembled WGS sequence"/>
</dbReference>
<dbReference type="AlphaFoldDB" id="U2CCS1"/>
<dbReference type="HOGENOM" id="CLU_3022482_0_0_10"/>
<sequence length="55" mass="6185">MLSISVVSEIAVNVLCGVRLPKSDSLWSYKDATIIMGFRSQVKNNSDCRKKARRL</sequence>
<dbReference type="EMBL" id="AWSV01000154">
    <property type="protein sequence ID" value="ERI81808.1"/>
    <property type="molecule type" value="Genomic_DNA"/>
</dbReference>
<organism evidence="1 2">
    <name type="scientific">Bacteroides pyogenes F0041</name>
    <dbReference type="NCBI Taxonomy" id="1321819"/>
    <lineage>
        <taxon>Bacteria</taxon>
        <taxon>Pseudomonadati</taxon>
        <taxon>Bacteroidota</taxon>
        <taxon>Bacteroidia</taxon>
        <taxon>Bacteroidales</taxon>
        <taxon>Bacteroidaceae</taxon>
        <taxon>Bacteroides</taxon>
    </lineage>
</organism>
<protein>
    <submittedName>
        <fullName evidence="1">Uncharacterized protein</fullName>
    </submittedName>
</protein>
<reference evidence="1 2" key="1">
    <citation type="submission" date="2013-08" db="EMBL/GenBank/DDBJ databases">
        <authorList>
            <person name="Weinstock G."/>
            <person name="Sodergren E."/>
            <person name="Wylie T."/>
            <person name="Fulton L."/>
            <person name="Fulton R."/>
            <person name="Fronick C."/>
            <person name="O'Laughlin M."/>
            <person name="Godfrey J."/>
            <person name="Miner T."/>
            <person name="Herter B."/>
            <person name="Appelbaum E."/>
            <person name="Cordes M."/>
            <person name="Lek S."/>
            <person name="Wollam A."/>
            <person name="Pepin K.H."/>
            <person name="Palsikar V.B."/>
            <person name="Mitreva M."/>
            <person name="Wilson R.K."/>
        </authorList>
    </citation>
    <scope>NUCLEOTIDE SEQUENCE [LARGE SCALE GENOMIC DNA]</scope>
    <source>
        <strain evidence="1 2">F0041</strain>
    </source>
</reference>
<name>U2CCS1_9BACE</name>
<evidence type="ECO:0000313" key="1">
    <source>
        <dbReference type="EMBL" id="ERI81808.1"/>
    </source>
</evidence>
<gene>
    <name evidence="1" type="ORF">HMPREF1981_02994</name>
</gene>
<proteinExistence type="predicted"/>
<comment type="caution">
    <text evidence="1">The sequence shown here is derived from an EMBL/GenBank/DDBJ whole genome shotgun (WGS) entry which is preliminary data.</text>
</comment>
<evidence type="ECO:0000313" key="2">
    <source>
        <dbReference type="Proteomes" id="UP000016496"/>
    </source>
</evidence>